<keyword evidence="5" id="KW-0539">Nucleus</keyword>
<accession>A0AAD9KN46</accession>
<organism evidence="7 8">
    <name type="scientific">Ridgeia piscesae</name>
    <name type="common">Tubeworm</name>
    <dbReference type="NCBI Taxonomy" id="27915"/>
    <lineage>
        <taxon>Eukaryota</taxon>
        <taxon>Metazoa</taxon>
        <taxon>Spiralia</taxon>
        <taxon>Lophotrochozoa</taxon>
        <taxon>Annelida</taxon>
        <taxon>Polychaeta</taxon>
        <taxon>Sedentaria</taxon>
        <taxon>Canalipalpata</taxon>
        <taxon>Sabellida</taxon>
        <taxon>Siboglinidae</taxon>
        <taxon>Ridgeia</taxon>
    </lineage>
</organism>
<sequence>MVDANAKFSLQIRTATNLPLPADNAEKRPCIDYIIFMIDLTNRQSYHSVERSLRCVDARYFLGKVCFLITQAHRLGEQSVETETVSQLSEAYDSPMVFCNINNDGVQKACGREAVDDGCSGQLLHTRHHTNAARHNTNILPIRETVTKRC</sequence>
<dbReference type="PANTHER" id="PTHR34436">
    <property type="entry name" value="CENTROMERE PROTEIN M"/>
    <property type="match status" value="1"/>
</dbReference>
<dbReference type="AlphaFoldDB" id="A0AAD9KN46"/>
<dbReference type="Proteomes" id="UP001209878">
    <property type="component" value="Unassembled WGS sequence"/>
</dbReference>
<evidence type="ECO:0000256" key="3">
    <source>
        <dbReference type="ARBA" id="ARBA00016382"/>
    </source>
</evidence>
<dbReference type="GO" id="GO:0005634">
    <property type="term" value="C:nucleus"/>
    <property type="evidence" value="ECO:0007669"/>
    <property type="project" value="UniProtKB-SubCell"/>
</dbReference>
<dbReference type="PANTHER" id="PTHR34436:SF1">
    <property type="entry name" value="CENTROMERE PROTEIN M"/>
    <property type="match status" value="1"/>
</dbReference>
<gene>
    <name evidence="7" type="ORF">NP493_851g01010</name>
</gene>
<dbReference type="Pfam" id="PF11111">
    <property type="entry name" value="CENP-M"/>
    <property type="match status" value="1"/>
</dbReference>
<dbReference type="InterPro" id="IPR020987">
    <property type="entry name" value="Centromere_Cenp-M"/>
</dbReference>
<evidence type="ECO:0000313" key="7">
    <source>
        <dbReference type="EMBL" id="KAK2173730.1"/>
    </source>
</evidence>
<evidence type="ECO:0000256" key="6">
    <source>
        <dbReference type="ARBA" id="ARBA00023328"/>
    </source>
</evidence>
<keyword evidence="6" id="KW-0137">Centromere</keyword>
<comment type="caution">
    <text evidence="7">The sequence shown here is derived from an EMBL/GenBank/DDBJ whole genome shotgun (WGS) entry which is preliminary data.</text>
</comment>
<keyword evidence="4" id="KW-0158">Chromosome</keyword>
<name>A0AAD9KN46_RIDPI</name>
<protein>
    <recommendedName>
        <fullName evidence="3">Centromere protein M</fullName>
    </recommendedName>
</protein>
<evidence type="ECO:0000313" key="8">
    <source>
        <dbReference type="Proteomes" id="UP001209878"/>
    </source>
</evidence>
<dbReference type="InterPro" id="IPR027417">
    <property type="entry name" value="P-loop_NTPase"/>
</dbReference>
<dbReference type="EMBL" id="JAODUO010000852">
    <property type="protein sequence ID" value="KAK2173730.1"/>
    <property type="molecule type" value="Genomic_DNA"/>
</dbReference>
<evidence type="ECO:0000256" key="4">
    <source>
        <dbReference type="ARBA" id="ARBA00022454"/>
    </source>
</evidence>
<dbReference type="GO" id="GO:0000775">
    <property type="term" value="C:chromosome, centromeric region"/>
    <property type="evidence" value="ECO:0007669"/>
    <property type="project" value="UniProtKB-SubCell"/>
</dbReference>
<evidence type="ECO:0000256" key="2">
    <source>
        <dbReference type="ARBA" id="ARBA00004584"/>
    </source>
</evidence>
<evidence type="ECO:0000256" key="1">
    <source>
        <dbReference type="ARBA" id="ARBA00004123"/>
    </source>
</evidence>
<dbReference type="Gene3D" id="3.40.50.300">
    <property type="entry name" value="P-loop containing nucleotide triphosphate hydrolases"/>
    <property type="match status" value="1"/>
</dbReference>
<reference evidence="7" key="1">
    <citation type="journal article" date="2023" name="Mol. Biol. Evol.">
        <title>Third-Generation Sequencing Reveals the Adaptive Role of the Epigenome in Three Deep-Sea Polychaetes.</title>
        <authorList>
            <person name="Perez M."/>
            <person name="Aroh O."/>
            <person name="Sun Y."/>
            <person name="Lan Y."/>
            <person name="Juniper S.K."/>
            <person name="Young C.R."/>
            <person name="Angers B."/>
            <person name="Qian P.Y."/>
        </authorList>
    </citation>
    <scope>NUCLEOTIDE SEQUENCE</scope>
    <source>
        <strain evidence="7">R07B-5</strain>
    </source>
</reference>
<proteinExistence type="predicted"/>
<keyword evidence="8" id="KW-1185">Reference proteome</keyword>
<evidence type="ECO:0000256" key="5">
    <source>
        <dbReference type="ARBA" id="ARBA00023242"/>
    </source>
</evidence>
<comment type="subcellular location">
    <subcellularLocation>
        <location evidence="2">Chromosome</location>
        <location evidence="2">Centromere</location>
    </subcellularLocation>
    <subcellularLocation>
        <location evidence="1">Nucleus</location>
    </subcellularLocation>
</comment>